<keyword evidence="7 9" id="KW-0238">DNA-binding</keyword>
<accession>A0A8J2V6H0</accession>
<dbReference type="Pfam" id="PF04963">
    <property type="entry name" value="Sigma54_CBD"/>
    <property type="match status" value="1"/>
</dbReference>
<evidence type="ECO:0000256" key="4">
    <source>
        <dbReference type="ARBA" id="ARBA00022695"/>
    </source>
</evidence>
<dbReference type="InterPro" id="IPR007634">
    <property type="entry name" value="RNA_pol_sigma_54_DNA-bd"/>
</dbReference>
<dbReference type="GO" id="GO:0016779">
    <property type="term" value="F:nucleotidyltransferase activity"/>
    <property type="evidence" value="ECO:0007669"/>
    <property type="project" value="UniProtKB-KW"/>
</dbReference>
<gene>
    <name evidence="13" type="primary">rpoN2</name>
    <name evidence="13" type="ORF">GCM10011342_22330</name>
</gene>
<dbReference type="InterPro" id="IPR038709">
    <property type="entry name" value="RpoN_core-bd_sf"/>
</dbReference>
<evidence type="ECO:0000256" key="3">
    <source>
        <dbReference type="ARBA" id="ARBA00022679"/>
    </source>
</evidence>
<dbReference type="PANTHER" id="PTHR32248:SF4">
    <property type="entry name" value="RNA POLYMERASE SIGMA-54 FACTOR"/>
    <property type="match status" value="1"/>
</dbReference>
<evidence type="ECO:0000256" key="7">
    <source>
        <dbReference type="ARBA" id="ARBA00023125"/>
    </source>
</evidence>
<evidence type="ECO:0000256" key="6">
    <source>
        <dbReference type="ARBA" id="ARBA00023082"/>
    </source>
</evidence>
<protein>
    <recommendedName>
        <fullName evidence="9">RNA polymerase sigma-54 factor</fullName>
    </recommendedName>
</protein>
<sequence length="513" mass="57816">MEQRGHVALSPKLEMRQGQQLVMTPQLQQAIKLLQLTNLELQEFVETQLLENPFLERDERASKPERGDGAATTREDGQSKSADSEISFENGHSSQADQSIDSDYDSVDPDASRAEKLETQRADASLTDWSSTGQRQSGDYSDLDSAANISREKTLHDHLTDQLMLATRNEVERLIGAHLIDMIDEGGYLRADIQEVADRLGISHQDVRRVLTYIQGFEPAGVGARNLQECLKLQLIDRGRFDGEMERFLENLHLLGAANRIGLRRATGLGEPRIVQLITEVRSLTPKPGYAFGRDDLQVVIPDVIVTEGDDGGWRVELNAETLPKVLANRQYFARLSTDRKLPENDKTYLSEQMASANWLVKSLDQRARTILKVASEIIRKQDAFLLQGVRYLRPLNLKAVAEAISMHESTVSRVTANKYIQTPRGIFELKYFFTASIAAATGEVTHSAEAVRYRIRELIDAEDPDAILSDDRIVELLKIENIDIARRTVAKYREAMHIPSSVQRRRMKKQAI</sequence>
<evidence type="ECO:0000259" key="12">
    <source>
        <dbReference type="Pfam" id="PF04963"/>
    </source>
</evidence>
<dbReference type="EMBL" id="BMGH01000001">
    <property type="protein sequence ID" value="GGD13060.1"/>
    <property type="molecule type" value="Genomic_DNA"/>
</dbReference>
<dbReference type="PRINTS" id="PR00045">
    <property type="entry name" value="SIGMA54FCT"/>
</dbReference>
<name>A0A8J2V6H0_9PROT</name>
<dbReference type="NCBIfam" id="NF004596">
    <property type="entry name" value="PRK05932.1-3"/>
    <property type="match status" value="1"/>
</dbReference>
<keyword evidence="2 9" id="KW-0240">DNA-directed RNA polymerase</keyword>
<feature type="region of interest" description="Disordered" evidence="10">
    <location>
        <begin position="55"/>
        <end position="143"/>
    </location>
</feature>
<keyword evidence="8 9" id="KW-0804">Transcription</keyword>
<evidence type="ECO:0000256" key="10">
    <source>
        <dbReference type="SAM" id="MobiDB-lite"/>
    </source>
</evidence>
<dbReference type="PIRSF" id="PIRSF000774">
    <property type="entry name" value="RpoN"/>
    <property type="match status" value="1"/>
</dbReference>
<dbReference type="Proteomes" id="UP000613582">
    <property type="component" value="Unassembled WGS sequence"/>
</dbReference>
<reference evidence="13" key="1">
    <citation type="journal article" date="2014" name="Int. J. Syst. Evol. Microbiol.">
        <title>Complete genome sequence of Corynebacterium casei LMG S-19264T (=DSM 44701T), isolated from a smear-ripened cheese.</title>
        <authorList>
            <consortium name="US DOE Joint Genome Institute (JGI-PGF)"/>
            <person name="Walter F."/>
            <person name="Albersmeier A."/>
            <person name="Kalinowski J."/>
            <person name="Ruckert C."/>
        </authorList>
    </citation>
    <scope>NUCLEOTIDE SEQUENCE</scope>
    <source>
        <strain evidence="13">CGMCC 1.12921</strain>
    </source>
</reference>
<evidence type="ECO:0000256" key="2">
    <source>
        <dbReference type="ARBA" id="ARBA00022478"/>
    </source>
</evidence>
<keyword evidence="5 9" id="KW-0805">Transcription regulation</keyword>
<keyword evidence="6 9" id="KW-0731">Sigma factor</keyword>
<dbReference type="InterPro" id="IPR007046">
    <property type="entry name" value="RNA_pol_sigma_54_core-bd"/>
</dbReference>
<comment type="caution">
    <text evidence="13">The sequence shown here is derived from an EMBL/GenBank/DDBJ whole genome shotgun (WGS) entry which is preliminary data.</text>
</comment>
<evidence type="ECO:0000256" key="1">
    <source>
        <dbReference type="ARBA" id="ARBA00008798"/>
    </source>
</evidence>
<organism evidence="13 14">
    <name type="scientific">Aquisalinus flavus</name>
    <dbReference type="NCBI Taxonomy" id="1526572"/>
    <lineage>
        <taxon>Bacteria</taxon>
        <taxon>Pseudomonadati</taxon>
        <taxon>Pseudomonadota</taxon>
        <taxon>Alphaproteobacteria</taxon>
        <taxon>Parvularculales</taxon>
        <taxon>Parvularculaceae</taxon>
        <taxon>Aquisalinus</taxon>
    </lineage>
</organism>
<dbReference type="GO" id="GO:0016987">
    <property type="term" value="F:sigma factor activity"/>
    <property type="evidence" value="ECO:0007669"/>
    <property type="project" value="UniProtKB-KW"/>
</dbReference>
<dbReference type="NCBIfam" id="TIGR02395">
    <property type="entry name" value="rpoN_sigma"/>
    <property type="match status" value="1"/>
</dbReference>
<evidence type="ECO:0000259" key="11">
    <source>
        <dbReference type="Pfam" id="PF04552"/>
    </source>
</evidence>
<dbReference type="PROSITE" id="PS00718">
    <property type="entry name" value="SIGMA54_2"/>
    <property type="match status" value="1"/>
</dbReference>
<keyword evidence="14" id="KW-1185">Reference proteome</keyword>
<feature type="compositionally biased region" description="Polar residues" evidence="10">
    <location>
        <begin position="90"/>
        <end position="99"/>
    </location>
</feature>
<feature type="compositionally biased region" description="Basic and acidic residues" evidence="10">
    <location>
        <begin position="110"/>
        <end position="121"/>
    </location>
</feature>
<dbReference type="GO" id="GO:0006352">
    <property type="term" value="P:DNA-templated transcription initiation"/>
    <property type="evidence" value="ECO:0007669"/>
    <property type="project" value="InterPro"/>
</dbReference>
<evidence type="ECO:0000256" key="5">
    <source>
        <dbReference type="ARBA" id="ARBA00023015"/>
    </source>
</evidence>
<dbReference type="Pfam" id="PF00309">
    <property type="entry name" value="Sigma54_AID"/>
    <property type="match status" value="1"/>
</dbReference>
<dbReference type="GO" id="GO:0001216">
    <property type="term" value="F:DNA-binding transcription activator activity"/>
    <property type="evidence" value="ECO:0007669"/>
    <property type="project" value="InterPro"/>
</dbReference>
<dbReference type="NCBIfam" id="NF009118">
    <property type="entry name" value="PRK12469.1"/>
    <property type="match status" value="1"/>
</dbReference>
<dbReference type="PROSITE" id="PS00717">
    <property type="entry name" value="SIGMA54_1"/>
    <property type="match status" value="1"/>
</dbReference>
<keyword evidence="3 9" id="KW-0808">Transferase</keyword>
<dbReference type="GO" id="GO:0003677">
    <property type="term" value="F:DNA binding"/>
    <property type="evidence" value="ECO:0007669"/>
    <property type="project" value="UniProtKB-KW"/>
</dbReference>
<comment type="function">
    <text evidence="9">Sigma factors are initiation factors that promote the attachment of RNA polymerase to specific initiation sites and are then released.</text>
</comment>
<dbReference type="Gene3D" id="1.10.10.1330">
    <property type="entry name" value="RNA polymerase sigma-54 factor, core-binding domain"/>
    <property type="match status" value="1"/>
</dbReference>
<dbReference type="InterPro" id="IPR000394">
    <property type="entry name" value="RNA_pol_sigma_54"/>
</dbReference>
<keyword evidence="4 9" id="KW-0548">Nucleotidyltransferase</keyword>
<reference evidence="13" key="2">
    <citation type="submission" date="2020-09" db="EMBL/GenBank/DDBJ databases">
        <authorList>
            <person name="Sun Q."/>
            <person name="Zhou Y."/>
        </authorList>
    </citation>
    <scope>NUCLEOTIDE SEQUENCE</scope>
    <source>
        <strain evidence="13">CGMCC 1.12921</strain>
    </source>
</reference>
<dbReference type="Pfam" id="PF04552">
    <property type="entry name" value="Sigma54_DBD"/>
    <property type="match status" value="1"/>
</dbReference>
<evidence type="ECO:0000313" key="14">
    <source>
        <dbReference type="Proteomes" id="UP000613582"/>
    </source>
</evidence>
<dbReference type="PANTHER" id="PTHR32248">
    <property type="entry name" value="RNA POLYMERASE SIGMA-54 FACTOR"/>
    <property type="match status" value="1"/>
</dbReference>
<feature type="compositionally biased region" description="Polar residues" evidence="10">
    <location>
        <begin position="127"/>
        <end position="139"/>
    </location>
</feature>
<feature type="domain" description="RNA polymerase sigma factor 54 core-binding" evidence="12">
    <location>
        <begin position="147"/>
        <end position="332"/>
    </location>
</feature>
<feature type="domain" description="RNA polymerase sigma factor 54 DNA-binding" evidence="11">
    <location>
        <begin position="348"/>
        <end position="507"/>
    </location>
</feature>
<proteinExistence type="inferred from homology"/>
<dbReference type="GO" id="GO:0000428">
    <property type="term" value="C:DNA-directed RNA polymerase complex"/>
    <property type="evidence" value="ECO:0007669"/>
    <property type="project" value="UniProtKB-KW"/>
</dbReference>
<dbReference type="AlphaFoldDB" id="A0A8J2V6H0"/>
<evidence type="ECO:0000256" key="9">
    <source>
        <dbReference type="PIRNR" id="PIRNR000774"/>
    </source>
</evidence>
<feature type="compositionally biased region" description="Basic and acidic residues" evidence="10">
    <location>
        <begin position="55"/>
        <end position="78"/>
    </location>
</feature>
<comment type="similarity">
    <text evidence="1 9">Belongs to the sigma-54 factor family.</text>
</comment>
<dbReference type="PROSITE" id="PS50044">
    <property type="entry name" value="SIGMA54_3"/>
    <property type="match status" value="1"/>
</dbReference>
<evidence type="ECO:0000256" key="8">
    <source>
        <dbReference type="ARBA" id="ARBA00023163"/>
    </source>
</evidence>
<evidence type="ECO:0000313" key="13">
    <source>
        <dbReference type="EMBL" id="GGD13060.1"/>
    </source>
</evidence>
<dbReference type="Gene3D" id="1.10.10.60">
    <property type="entry name" value="Homeodomain-like"/>
    <property type="match status" value="1"/>
</dbReference>